<evidence type="ECO:0000256" key="4">
    <source>
        <dbReference type="ARBA" id="ARBA00023015"/>
    </source>
</evidence>
<dbReference type="PANTHER" id="PTHR45623">
    <property type="entry name" value="CHROMODOMAIN-HELICASE-DNA-BINDING PROTEIN 3-RELATED-RELATED"/>
    <property type="match status" value="1"/>
</dbReference>
<feature type="compositionally biased region" description="Basic residues" evidence="7">
    <location>
        <begin position="252"/>
        <end position="264"/>
    </location>
</feature>
<comment type="caution">
    <text evidence="10">The sequence shown here is derived from an EMBL/GenBank/DDBJ whole genome shotgun (WGS) entry which is preliminary data.</text>
</comment>
<dbReference type="Pfam" id="PF00385">
    <property type="entry name" value="Chromo"/>
    <property type="match status" value="1"/>
</dbReference>
<dbReference type="GO" id="GO:0005634">
    <property type="term" value="C:nucleus"/>
    <property type="evidence" value="ECO:0007669"/>
    <property type="project" value="UniProtKB-SubCell"/>
</dbReference>
<dbReference type="GO" id="GO:0003677">
    <property type="term" value="F:DNA binding"/>
    <property type="evidence" value="ECO:0007669"/>
    <property type="project" value="TreeGrafter"/>
</dbReference>
<dbReference type="InterPro" id="IPR000953">
    <property type="entry name" value="Chromo/chromo_shadow_dom"/>
</dbReference>
<dbReference type="InterPro" id="IPR023779">
    <property type="entry name" value="Chromodomain_CS"/>
</dbReference>
<keyword evidence="3" id="KW-0067">ATP-binding</keyword>
<feature type="compositionally biased region" description="Acidic residues" evidence="7">
    <location>
        <begin position="237"/>
        <end position="247"/>
    </location>
</feature>
<dbReference type="CDD" id="cd18659">
    <property type="entry name" value="CD2_tandem"/>
    <property type="match status" value="1"/>
</dbReference>
<dbReference type="InterPro" id="IPR014001">
    <property type="entry name" value="Helicase_ATP-bd"/>
</dbReference>
<dbReference type="PANTHER" id="PTHR45623:SF11">
    <property type="entry name" value="KISMET, ISOFORM C"/>
    <property type="match status" value="1"/>
</dbReference>
<feature type="region of interest" description="Disordered" evidence="7">
    <location>
        <begin position="68"/>
        <end position="87"/>
    </location>
</feature>
<dbReference type="PROSITE" id="PS50013">
    <property type="entry name" value="CHROMO_2"/>
    <property type="match status" value="1"/>
</dbReference>
<evidence type="ECO:0000256" key="1">
    <source>
        <dbReference type="ARBA" id="ARBA00004123"/>
    </source>
</evidence>
<dbReference type="SMART" id="SM00487">
    <property type="entry name" value="DEXDc"/>
    <property type="match status" value="1"/>
</dbReference>
<feature type="compositionally biased region" description="Basic and acidic residues" evidence="7">
    <location>
        <begin position="130"/>
        <end position="148"/>
    </location>
</feature>
<proteinExistence type="predicted"/>
<evidence type="ECO:0000259" key="9">
    <source>
        <dbReference type="PROSITE" id="PS51192"/>
    </source>
</evidence>
<dbReference type="STRING" id="1157962.A0A250WY85"/>
<dbReference type="SUPFAM" id="SSF54160">
    <property type="entry name" value="Chromo domain-like"/>
    <property type="match status" value="1"/>
</dbReference>
<dbReference type="GO" id="GO:0003682">
    <property type="term" value="F:chromatin binding"/>
    <property type="evidence" value="ECO:0007669"/>
    <property type="project" value="TreeGrafter"/>
</dbReference>
<evidence type="ECO:0000259" key="8">
    <source>
        <dbReference type="PROSITE" id="PS50013"/>
    </source>
</evidence>
<keyword evidence="4" id="KW-0805">Transcription regulation</keyword>
<evidence type="ECO:0008006" key="12">
    <source>
        <dbReference type="Google" id="ProtNLM"/>
    </source>
</evidence>
<evidence type="ECO:0000313" key="11">
    <source>
        <dbReference type="Proteomes" id="UP000232323"/>
    </source>
</evidence>
<name>A0A250WY85_9CHLO</name>
<dbReference type="EMBL" id="BEGY01000013">
    <property type="protein sequence ID" value="GAX75745.1"/>
    <property type="molecule type" value="Genomic_DNA"/>
</dbReference>
<dbReference type="GO" id="GO:0140658">
    <property type="term" value="F:ATP-dependent chromatin remodeler activity"/>
    <property type="evidence" value="ECO:0007669"/>
    <property type="project" value="TreeGrafter"/>
</dbReference>
<dbReference type="Gene3D" id="3.40.50.300">
    <property type="entry name" value="P-loop containing nucleotide triphosphate hydrolases"/>
    <property type="match status" value="1"/>
</dbReference>
<dbReference type="InterPro" id="IPR027417">
    <property type="entry name" value="P-loop_NTPase"/>
</dbReference>
<dbReference type="SMART" id="SM00298">
    <property type="entry name" value="CHROMO"/>
    <property type="match status" value="1"/>
</dbReference>
<dbReference type="Gene3D" id="3.40.50.10810">
    <property type="entry name" value="Tandem AAA-ATPase domain"/>
    <property type="match status" value="1"/>
</dbReference>
<dbReference type="PROSITE" id="PS00598">
    <property type="entry name" value="CHROMO_1"/>
    <property type="match status" value="1"/>
</dbReference>
<feature type="region of interest" description="Disordered" evidence="7">
    <location>
        <begin position="97"/>
        <end position="275"/>
    </location>
</feature>
<feature type="domain" description="Helicase ATP-binding" evidence="9">
    <location>
        <begin position="482"/>
        <end position="658"/>
    </location>
</feature>
<dbReference type="GO" id="GO:0042393">
    <property type="term" value="F:histone binding"/>
    <property type="evidence" value="ECO:0007669"/>
    <property type="project" value="TreeGrafter"/>
</dbReference>
<dbReference type="PROSITE" id="PS51192">
    <property type="entry name" value="HELICASE_ATP_BIND_1"/>
    <property type="match status" value="1"/>
</dbReference>
<feature type="compositionally biased region" description="Polar residues" evidence="7">
    <location>
        <begin position="154"/>
        <end position="173"/>
    </location>
</feature>
<dbReference type="Proteomes" id="UP000232323">
    <property type="component" value="Unassembled WGS sequence"/>
</dbReference>
<comment type="subcellular location">
    <subcellularLocation>
        <location evidence="1">Nucleus</location>
    </subcellularLocation>
</comment>
<dbReference type="Pfam" id="PF00176">
    <property type="entry name" value="SNF2-rel_dom"/>
    <property type="match status" value="1"/>
</dbReference>
<dbReference type="GO" id="GO:0000785">
    <property type="term" value="C:chromatin"/>
    <property type="evidence" value="ECO:0007669"/>
    <property type="project" value="TreeGrafter"/>
</dbReference>
<evidence type="ECO:0000256" key="2">
    <source>
        <dbReference type="ARBA" id="ARBA00022741"/>
    </source>
</evidence>
<keyword evidence="11" id="KW-1185">Reference proteome</keyword>
<organism evidence="10 11">
    <name type="scientific">Chlamydomonas eustigma</name>
    <dbReference type="NCBI Taxonomy" id="1157962"/>
    <lineage>
        <taxon>Eukaryota</taxon>
        <taxon>Viridiplantae</taxon>
        <taxon>Chlorophyta</taxon>
        <taxon>core chlorophytes</taxon>
        <taxon>Chlorophyceae</taxon>
        <taxon>CS clade</taxon>
        <taxon>Chlamydomonadales</taxon>
        <taxon>Chlamydomonadaceae</taxon>
        <taxon>Chlamydomonas</taxon>
    </lineage>
</organism>
<evidence type="ECO:0000313" key="10">
    <source>
        <dbReference type="EMBL" id="GAX75745.1"/>
    </source>
</evidence>
<dbReference type="AlphaFoldDB" id="A0A250WY85"/>
<dbReference type="GO" id="GO:0016887">
    <property type="term" value="F:ATP hydrolysis activity"/>
    <property type="evidence" value="ECO:0007669"/>
    <property type="project" value="TreeGrafter"/>
</dbReference>
<protein>
    <recommendedName>
        <fullName evidence="12">Chromo domain-containing protein</fullName>
    </recommendedName>
</protein>
<evidence type="ECO:0000256" key="7">
    <source>
        <dbReference type="SAM" id="MobiDB-lite"/>
    </source>
</evidence>
<dbReference type="SUPFAM" id="SSF52540">
    <property type="entry name" value="P-loop containing nucleoside triphosphate hydrolases"/>
    <property type="match status" value="1"/>
</dbReference>
<dbReference type="InterPro" id="IPR016197">
    <property type="entry name" value="Chromo-like_dom_sf"/>
</dbReference>
<gene>
    <name evidence="10" type="ORF">CEUSTIGMA_g3188.t1</name>
</gene>
<reference evidence="10 11" key="1">
    <citation type="submission" date="2017-08" db="EMBL/GenBank/DDBJ databases">
        <title>Acidophilic green algal genome provides insights into adaptation to an acidic environment.</title>
        <authorList>
            <person name="Hirooka S."/>
            <person name="Hirose Y."/>
            <person name="Kanesaki Y."/>
            <person name="Higuchi S."/>
            <person name="Fujiwara T."/>
            <person name="Onuma R."/>
            <person name="Era A."/>
            <person name="Ohbayashi R."/>
            <person name="Uzuka A."/>
            <person name="Nozaki H."/>
            <person name="Yoshikawa H."/>
            <person name="Miyagishima S.Y."/>
        </authorList>
    </citation>
    <scope>NUCLEOTIDE SEQUENCE [LARGE SCALE GENOMIC DNA]</scope>
    <source>
        <strain evidence="10 11">NIES-2499</strain>
    </source>
</reference>
<keyword evidence="6" id="KW-0539">Nucleus</keyword>
<evidence type="ECO:0000256" key="3">
    <source>
        <dbReference type="ARBA" id="ARBA00022840"/>
    </source>
</evidence>
<evidence type="ECO:0000256" key="6">
    <source>
        <dbReference type="ARBA" id="ARBA00023242"/>
    </source>
</evidence>
<keyword evidence="2" id="KW-0547">Nucleotide-binding</keyword>
<dbReference type="Gene3D" id="2.40.50.40">
    <property type="match status" value="1"/>
</dbReference>
<feature type="compositionally biased region" description="Acidic residues" evidence="7">
    <location>
        <begin position="111"/>
        <end position="129"/>
    </location>
</feature>
<evidence type="ECO:0000256" key="5">
    <source>
        <dbReference type="ARBA" id="ARBA00023163"/>
    </source>
</evidence>
<sequence>MRPLRTKLPVSYEEIDDDAIEEAEQKKQLLIKFSFKGKENRVMNDGNPRQQSAGVTTHLIAGNVGKLLTANSRQKGKQGSTVKEPAMLRSARAAAVEAKARSRAQQQLYEESLESLDESGSSGDEEDITVGDKPEAKPKRESNADRAPLRSRSRQVQAVTSRRLVNTKLQSSAVARKLPQRTARKPSIVEGSEVESAGSDDEDTSEEDEMQDGSSEEAGSGLGSGDSGVQKSSKNDDDNDDDDELEDSVQKPAKRVRAKARGDKKRVAPAVRASSRKAVVLSSDEEEVCLVESDDEEEEGYQKSEENVGQRNELAAADKKLSRGIIEKFLNRDVQSGKYVVKFKGVSFRTLGHVTERQVETQGRMQLLRNFLTRGADVEVDESWTLIDRIIAKRTSARKKVSYLVKWQGLEYCDSTWEDEEHLKPEDKEHIQDFLVRNTASTSNPSAEQQKQLRNYLEFEMPAFGSGRVLRDYQQVAVRWMINNYAQRINCILGDEMGLGKTAQSISVLECLRRVGGVRGPFLLVAPLTTLGHWQREIRTWTDMNVVLYAGTAEDRSIIAEHELFFQPPNTRLIPPQGVKAEALLVSYEMLLKERNFFCRFRFAAAVFDEAHKLKGISSATRSAVEDLNIDWKLLLTGTPIQNNLSELFSMLKLLDPDAHPSLDDFLEEFGDGSAGNTSEEQVRKLQAVLQPVLLRRMKEDVETLPEKEEIIIWVQLTAEQRQFYK</sequence>
<feature type="compositionally biased region" description="Polar residues" evidence="7">
    <location>
        <begin position="69"/>
        <end position="81"/>
    </location>
</feature>
<feature type="domain" description="Chromo" evidence="8">
    <location>
        <begin position="385"/>
        <end position="446"/>
    </location>
</feature>
<dbReference type="InterPro" id="IPR000330">
    <property type="entry name" value="SNF2_N"/>
</dbReference>
<keyword evidence="5" id="KW-0804">Transcription</keyword>
<dbReference type="InterPro" id="IPR038718">
    <property type="entry name" value="SNF2-like_sf"/>
</dbReference>
<accession>A0A250WY85</accession>
<dbReference type="OrthoDB" id="5857104at2759"/>
<dbReference type="InterPro" id="IPR023780">
    <property type="entry name" value="Chromo_domain"/>
</dbReference>
<dbReference type="GO" id="GO:0005524">
    <property type="term" value="F:ATP binding"/>
    <property type="evidence" value="ECO:0007669"/>
    <property type="project" value="UniProtKB-KW"/>
</dbReference>
<feature type="compositionally biased region" description="Acidic residues" evidence="7">
    <location>
        <begin position="198"/>
        <end position="215"/>
    </location>
</feature>